<keyword evidence="2" id="KW-0732">Signal</keyword>
<feature type="chain" id="PRO_5038548532" description="Lipoprotein" evidence="2">
    <location>
        <begin position="21"/>
        <end position="163"/>
    </location>
</feature>
<dbReference type="PROSITE" id="PS51257">
    <property type="entry name" value="PROKAR_LIPOPROTEIN"/>
    <property type="match status" value="1"/>
</dbReference>
<comment type="caution">
    <text evidence="3">The sequence shown here is derived from an EMBL/GenBank/DDBJ whole genome shotgun (WGS) entry which is preliminary data.</text>
</comment>
<evidence type="ECO:0000256" key="2">
    <source>
        <dbReference type="SAM" id="SignalP"/>
    </source>
</evidence>
<dbReference type="Proteomes" id="UP000823886">
    <property type="component" value="Unassembled WGS sequence"/>
</dbReference>
<accession>A0A9D2TC39</accession>
<sequence length="163" mass="17059">MQHRKKGITILLLVCTLALAGCGSSHTGEGTGGNAPSQSSQNANTNPSGKGSGDELLDNAVLKGTVSDFQEGSFQVIPTQDKDHGQTAVEAAPGMESGMESTTVSYGEDCTFQIAVFNSETGDVRFEDAAASNVKKSTGVAVYGETQENGEIRATKVYITRYE</sequence>
<organism evidence="3 4">
    <name type="scientific">Candidatus Blautia merdavium</name>
    <dbReference type="NCBI Taxonomy" id="2838494"/>
    <lineage>
        <taxon>Bacteria</taxon>
        <taxon>Bacillati</taxon>
        <taxon>Bacillota</taxon>
        <taxon>Clostridia</taxon>
        <taxon>Lachnospirales</taxon>
        <taxon>Lachnospiraceae</taxon>
        <taxon>Blautia</taxon>
    </lineage>
</organism>
<evidence type="ECO:0000313" key="3">
    <source>
        <dbReference type="EMBL" id="HJC63641.1"/>
    </source>
</evidence>
<gene>
    <name evidence="3" type="ORF">H9753_08500</name>
</gene>
<feature type="signal peptide" evidence="2">
    <location>
        <begin position="1"/>
        <end position="20"/>
    </location>
</feature>
<feature type="compositionally biased region" description="Polar residues" evidence="1">
    <location>
        <begin position="26"/>
        <end position="49"/>
    </location>
</feature>
<dbReference type="AlphaFoldDB" id="A0A9D2TC39"/>
<reference evidence="3" key="1">
    <citation type="journal article" date="2021" name="PeerJ">
        <title>Extensive microbial diversity within the chicken gut microbiome revealed by metagenomics and culture.</title>
        <authorList>
            <person name="Gilroy R."/>
            <person name="Ravi A."/>
            <person name="Getino M."/>
            <person name="Pursley I."/>
            <person name="Horton D.L."/>
            <person name="Alikhan N.F."/>
            <person name="Baker D."/>
            <person name="Gharbi K."/>
            <person name="Hall N."/>
            <person name="Watson M."/>
            <person name="Adriaenssens E.M."/>
            <person name="Foster-Nyarko E."/>
            <person name="Jarju S."/>
            <person name="Secka A."/>
            <person name="Antonio M."/>
            <person name="Oren A."/>
            <person name="Chaudhuri R.R."/>
            <person name="La Ragione R."/>
            <person name="Hildebrand F."/>
            <person name="Pallen M.J."/>
        </authorList>
    </citation>
    <scope>NUCLEOTIDE SEQUENCE</scope>
    <source>
        <strain evidence="3">ChiBcec2-3848</strain>
    </source>
</reference>
<evidence type="ECO:0008006" key="5">
    <source>
        <dbReference type="Google" id="ProtNLM"/>
    </source>
</evidence>
<dbReference type="EMBL" id="DWVZ01000112">
    <property type="protein sequence ID" value="HJC63641.1"/>
    <property type="molecule type" value="Genomic_DNA"/>
</dbReference>
<proteinExistence type="predicted"/>
<protein>
    <recommendedName>
        <fullName evidence="5">Lipoprotein</fullName>
    </recommendedName>
</protein>
<name>A0A9D2TC39_9FIRM</name>
<evidence type="ECO:0000313" key="4">
    <source>
        <dbReference type="Proteomes" id="UP000823886"/>
    </source>
</evidence>
<evidence type="ECO:0000256" key="1">
    <source>
        <dbReference type="SAM" id="MobiDB-lite"/>
    </source>
</evidence>
<reference evidence="3" key="2">
    <citation type="submission" date="2021-04" db="EMBL/GenBank/DDBJ databases">
        <authorList>
            <person name="Gilroy R."/>
        </authorList>
    </citation>
    <scope>NUCLEOTIDE SEQUENCE</scope>
    <source>
        <strain evidence="3">ChiBcec2-3848</strain>
    </source>
</reference>
<feature type="region of interest" description="Disordered" evidence="1">
    <location>
        <begin position="26"/>
        <end position="56"/>
    </location>
</feature>